<evidence type="ECO:0000313" key="1">
    <source>
        <dbReference type="EMBL" id="QFG06543.1"/>
    </source>
</evidence>
<organism evidence="1">
    <name type="scientific">Synechococcus phage S-SCSM1</name>
    <dbReference type="NCBI Taxonomy" id="2588487"/>
    <lineage>
        <taxon>Viruses</taxon>
        <taxon>Duplodnaviria</taxon>
        <taxon>Heunggongvirae</taxon>
        <taxon>Uroviricota</taxon>
        <taxon>Caudoviricetes</taxon>
        <taxon>Pantevenvirales</taxon>
        <taxon>Kyanoviridae</taxon>
        <taxon>Zhoulongquanvirus</taxon>
        <taxon>Zhoulongquanvirus esscess</taxon>
    </lineage>
</organism>
<proteinExistence type="predicted"/>
<name>A0A6M2ZI59_9CAUD</name>
<reference evidence="1" key="1">
    <citation type="submission" date="2019-04" db="EMBL/GenBank/DDBJ databases">
        <title>Genomic and proteomic characterization of cyanophage S-SCSM1 provides new insights into understanding the viral gene diversity and phage-host interactions.</title>
        <authorList>
            <person name="Wang Q."/>
            <person name="Xu Y."/>
            <person name="Jiao N."/>
            <person name="Zhang R."/>
        </authorList>
    </citation>
    <scope>NUCLEOTIDE SEQUENCE [LARGE SCALE GENOMIC DNA]</scope>
</reference>
<sequence length="38" mass="4423">MTALQLMTLEEQKDCEEQFCVRTPALFNKLLSSYEVRG</sequence>
<dbReference type="EMBL" id="MK867354">
    <property type="protein sequence ID" value="QFG06543.1"/>
    <property type="molecule type" value="Genomic_DNA"/>
</dbReference>
<protein>
    <submittedName>
        <fullName evidence="1">Uncharacterized protein</fullName>
    </submittedName>
</protein>
<accession>A0A6M2ZI59</accession>
<gene>
    <name evidence="1" type="ORF">SSCSM1_287</name>
</gene>